<proteinExistence type="predicted"/>
<dbReference type="EMBL" id="SDIL01000143">
    <property type="protein sequence ID" value="RXK35337.1"/>
    <property type="molecule type" value="Genomic_DNA"/>
</dbReference>
<comment type="caution">
    <text evidence="2">The sequence shown here is derived from an EMBL/GenBank/DDBJ whole genome shotgun (WGS) entry which is preliminary data.</text>
</comment>
<dbReference type="InParanoid" id="A0A4Q1BBA0"/>
<evidence type="ECO:0000313" key="2">
    <source>
        <dbReference type="EMBL" id="RXK35337.1"/>
    </source>
</evidence>
<evidence type="ECO:0000313" key="3">
    <source>
        <dbReference type="Proteomes" id="UP000289152"/>
    </source>
</evidence>
<dbReference type="AlphaFoldDB" id="A0A4Q1BBA0"/>
<gene>
    <name evidence="2" type="ORF">M231_07409</name>
</gene>
<reference evidence="2 3" key="1">
    <citation type="submission" date="2016-06" db="EMBL/GenBank/DDBJ databases">
        <title>Evolution of pathogenesis and genome organization in the Tremellales.</title>
        <authorList>
            <person name="Cuomo C."/>
            <person name="Litvintseva A."/>
            <person name="Heitman J."/>
            <person name="Chen Y."/>
            <person name="Sun S."/>
            <person name="Springer D."/>
            <person name="Dromer F."/>
            <person name="Young S."/>
            <person name="Zeng Q."/>
            <person name="Chapman S."/>
            <person name="Gujja S."/>
            <person name="Saif S."/>
            <person name="Birren B."/>
        </authorList>
    </citation>
    <scope>NUCLEOTIDE SEQUENCE [LARGE SCALE GENOMIC DNA]</scope>
    <source>
        <strain evidence="2 3">ATCC 28783</strain>
    </source>
</reference>
<keyword evidence="3" id="KW-1185">Reference proteome</keyword>
<accession>A0A4Q1BBA0</accession>
<feature type="region of interest" description="Disordered" evidence="1">
    <location>
        <begin position="99"/>
        <end position="131"/>
    </location>
</feature>
<dbReference type="VEuPathDB" id="FungiDB:TREMEDRAFT_74991"/>
<protein>
    <submittedName>
        <fullName evidence="2">Uncharacterized protein</fullName>
    </submittedName>
</protein>
<dbReference type="Proteomes" id="UP000289152">
    <property type="component" value="Unassembled WGS sequence"/>
</dbReference>
<evidence type="ECO:0000256" key="1">
    <source>
        <dbReference type="SAM" id="MobiDB-lite"/>
    </source>
</evidence>
<sequence>MAQRLEQIVWVDNEDEASPDLQEEYIALGLYNRDSFLRRYELVRFGSLLRATLRTSHLALRPVLAGNLRHLIEGTDSGEFAVTGLPKLRPTKRRSRFVGSAQAVQEGMAPVKRPKAIAQPTKDGGRTRRVL</sequence>
<organism evidence="2 3">
    <name type="scientific">Tremella mesenterica</name>
    <name type="common">Jelly fungus</name>
    <dbReference type="NCBI Taxonomy" id="5217"/>
    <lineage>
        <taxon>Eukaryota</taxon>
        <taxon>Fungi</taxon>
        <taxon>Dikarya</taxon>
        <taxon>Basidiomycota</taxon>
        <taxon>Agaricomycotina</taxon>
        <taxon>Tremellomycetes</taxon>
        <taxon>Tremellales</taxon>
        <taxon>Tremellaceae</taxon>
        <taxon>Tremella</taxon>
    </lineage>
</organism>
<name>A0A4Q1BBA0_TREME</name>